<dbReference type="Proteomes" id="UP000037460">
    <property type="component" value="Unassembled WGS sequence"/>
</dbReference>
<dbReference type="Pfam" id="PF13676">
    <property type="entry name" value="TIR_2"/>
    <property type="match status" value="1"/>
</dbReference>
<dbReference type="InterPro" id="IPR000157">
    <property type="entry name" value="TIR_dom"/>
</dbReference>
<keyword evidence="1" id="KW-0812">Transmembrane</keyword>
<gene>
    <name evidence="3" type="ORF">Ctob_015970</name>
</gene>
<organism evidence="3 4">
    <name type="scientific">Chrysochromulina tobinii</name>
    <dbReference type="NCBI Taxonomy" id="1460289"/>
    <lineage>
        <taxon>Eukaryota</taxon>
        <taxon>Haptista</taxon>
        <taxon>Haptophyta</taxon>
        <taxon>Prymnesiophyceae</taxon>
        <taxon>Prymnesiales</taxon>
        <taxon>Chrysochromulinaceae</taxon>
        <taxon>Chrysochromulina</taxon>
    </lineage>
</organism>
<sequence>MSSQPMSTGASAVETSDSTGIIIGVIVGVVIVLALALIFIRRDPDRNKILPEPPVPPKPVHRTFNVFISHCTKDDSNEVFKVVSAFLKGKGKTVFNPTTHLTHAEKINAAAMADAVKRSGLVVAALSRGFFNSRWCEAEIKAAKEAGIKVVPTFSGDNHGSNQIDEWINEYGSHATFGYVFRENARDVLNKQNDGQVSRTLDYLSELC</sequence>
<dbReference type="SUPFAM" id="SSF52200">
    <property type="entry name" value="Toll/Interleukin receptor TIR domain"/>
    <property type="match status" value="1"/>
</dbReference>
<keyword evidence="1" id="KW-0472">Membrane</keyword>
<feature type="transmembrane region" description="Helical" evidence="1">
    <location>
        <begin position="20"/>
        <end position="40"/>
    </location>
</feature>
<name>A0A0M0KAB5_9EUKA</name>
<keyword evidence="1" id="KW-1133">Transmembrane helix</keyword>
<dbReference type="Gene3D" id="3.40.50.10140">
    <property type="entry name" value="Toll/interleukin-1 receptor homology (TIR) domain"/>
    <property type="match status" value="1"/>
</dbReference>
<dbReference type="EMBL" id="JWZX01000836">
    <property type="protein sequence ID" value="KOO35517.1"/>
    <property type="molecule type" value="Genomic_DNA"/>
</dbReference>
<dbReference type="InterPro" id="IPR035897">
    <property type="entry name" value="Toll_tir_struct_dom_sf"/>
</dbReference>
<dbReference type="GO" id="GO:0007165">
    <property type="term" value="P:signal transduction"/>
    <property type="evidence" value="ECO:0007669"/>
    <property type="project" value="InterPro"/>
</dbReference>
<proteinExistence type="predicted"/>
<evidence type="ECO:0000313" key="3">
    <source>
        <dbReference type="EMBL" id="KOO35517.1"/>
    </source>
</evidence>
<dbReference type="AlphaFoldDB" id="A0A0M0KAB5"/>
<keyword evidence="4" id="KW-1185">Reference proteome</keyword>
<accession>A0A0M0KAB5</accession>
<feature type="domain" description="TIR" evidence="2">
    <location>
        <begin position="66"/>
        <end position="153"/>
    </location>
</feature>
<evidence type="ECO:0000313" key="4">
    <source>
        <dbReference type="Proteomes" id="UP000037460"/>
    </source>
</evidence>
<reference evidence="4" key="1">
    <citation type="journal article" date="2015" name="PLoS Genet.">
        <title>Genome Sequence and Transcriptome Analyses of Chrysochromulina tobin: Metabolic Tools for Enhanced Algal Fitness in the Prominent Order Prymnesiales (Haptophyceae).</title>
        <authorList>
            <person name="Hovde B.T."/>
            <person name="Deodato C.R."/>
            <person name="Hunsperger H.M."/>
            <person name="Ryken S.A."/>
            <person name="Yost W."/>
            <person name="Jha R.K."/>
            <person name="Patterson J."/>
            <person name="Monnat R.J. Jr."/>
            <person name="Barlow S.B."/>
            <person name="Starkenburg S.R."/>
            <person name="Cattolico R.A."/>
        </authorList>
    </citation>
    <scope>NUCLEOTIDE SEQUENCE</scope>
    <source>
        <strain evidence="4">CCMP291</strain>
    </source>
</reference>
<evidence type="ECO:0000256" key="1">
    <source>
        <dbReference type="SAM" id="Phobius"/>
    </source>
</evidence>
<evidence type="ECO:0000259" key="2">
    <source>
        <dbReference type="Pfam" id="PF13676"/>
    </source>
</evidence>
<protein>
    <recommendedName>
        <fullName evidence="2">TIR domain-containing protein</fullName>
    </recommendedName>
</protein>
<comment type="caution">
    <text evidence="3">The sequence shown here is derived from an EMBL/GenBank/DDBJ whole genome shotgun (WGS) entry which is preliminary data.</text>
</comment>